<dbReference type="EMBL" id="JAVREL010000023">
    <property type="protein sequence ID" value="MDT0346761.1"/>
    <property type="molecule type" value="Genomic_DNA"/>
</dbReference>
<name>A0ABU2MYM7_9ACTN</name>
<evidence type="ECO:0000313" key="1">
    <source>
        <dbReference type="EMBL" id="MDT0346761.1"/>
    </source>
</evidence>
<proteinExistence type="predicted"/>
<gene>
    <name evidence="1" type="ORF">RM590_29880</name>
</gene>
<protein>
    <recommendedName>
        <fullName evidence="3">Head-to-tail stopper</fullName>
    </recommendedName>
</protein>
<reference evidence="2" key="1">
    <citation type="submission" date="2023-07" db="EMBL/GenBank/DDBJ databases">
        <title>30 novel species of actinomycetes from the DSMZ collection.</title>
        <authorList>
            <person name="Nouioui I."/>
        </authorList>
    </citation>
    <scope>NUCLEOTIDE SEQUENCE [LARGE SCALE GENOMIC DNA]</scope>
    <source>
        <strain evidence="2">DSM 44938</strain>
    </source>
</reference>
<evidence type="ECO:0008006" key="3">
    <source>
        <dbReference type="Google" id="ProtNLM"/>
    </source>
</evidence>
<accession>A0ABU2MYM7</accession>
<comment type="caution">
    <text evidence="1">The sequence shown here is derived from an EMBL/GenBank/DDBJ whole genome shotgun (WGS) entry which is preliminary data.</text>
</comment>
<evidence type="ECO:0000313" key="2">
    <source>
        <dbReference type="Proteomes" id="UP001183246"/>
    </source>
</evidence>
<keyword evidence="2" id="KW-1185">Reference proteome</keyword>
<organism evidence="1 2">
    <name type="scientific">Streptomyces litchfieldiae</name>
    <dbReference type="NCBI Taxonomy" id="3075543"/>
    <lineage>
        <taxon>Bacteria</taxon>
        <taxon>Bacillati</taxon>
        <taxon>Actinomycetota</taxon>
        <taxon>Actinomycetes</taxon>
        <taxon>Kitasatosporales</taxon>
        <taxon>Streptomycetaceae</taxon>
        <taxon>Streptomyces</taxon>
    </lineage>
</organism>
<sequence length="107" mass="11203">MVTRVPGWLLRHRITVEPYLGDSAHGPRYGPAVEGIPALVAATHRQLTDTDGREVIATAQIIAAPGLHCPPGSRVTLPDGRATRALSVGDHSAPGLPVPASVEVMCQ</sequence>
<dbReference type="Proteomes" id="UP001183246">
    <property type="component" value="Unassembled WGS sequence"/>
</dbReference>
<dbReference type="RefSeq" id="WP_311707878.1">
    <property type="nucleotide sequence ID" value="NZ_JAVREL010000023.1"/>
</dbReference>